<protein>
    <recommendedName>
        <fullName evidence="4">Zn(2)-C6 fungal-type domain-containing protein</fullName>
    </recommendedName>
</protein>
<name>A0A8H3HBE1_9AGAM</name>
<evidence type="ECO:0000313" key="2">
    <source>
        <dbReference type="EMBL" id="CAE6515262.1"/>
    </source>
</evidence>
<dbReference type="PANTHER" id="PTHR46910:SF1">
    <property type="entry name" value="MISCELLANEOUS ZN(II)2CYS6 TRANSCRIPTION FACTOR (EUROFUNG)-RELATED"/>
    <property type="match status" value="1"/>
</dbReference>
<comment type="caution">
    <text evidence="2">The sequence shown here is derived from an EMBL/GenBank/DDBJ whole genome shotgun (WGS) entry which is preliminary data.</text>
</comment>
<dbReference type="GO" id="GO:0003700">
    <property type="term" value="F:DNA-binding transcription factor activity"/>
    <property type="evidence" value="ECO:0007669"/>
    <property type="project" value="InterPro"/>
</dbReference>
<feature type="non-terminal residue" evidence="2">
    <location>
        <position position="1"/>
    </location>
</feature>
<dbReference type="AlphaFoldDB" id="A0A8H3HBE1"/>
<organism evidence="2 3">
    <name type="scientific">Rhizoctonia solani</name>
    <dbReference type="NCBI Taxonomy" id="456999"/>
    <lineage>
        <taxon>Eukaryota</taxon>
        <taxon>Fungi</taxon>
        <taxon>Dikarya</taxon>
        <taxon>Basidiomycota</taxon>
        <taxon>Agaricomycotina</taxon>
        <taxon>Agaricomycetes</taxon>
        <taxon>Cantharellales</taxon>
        <taxon>Ceratobasidiaceae</taxon>
        <taxon>Rhizoctonia</taxon>
    </lineage>
</organism>
<evidence type="ECO:0008006" key="4">
    <source>
        <dbReference type="Google" id="ProtNLM"/>
    </source>
</evidence>
<accession>A0A8H3HBE1</accession>
<proteinExistence type="predicted"/>
<dbReference type="EMBL" id="CAJMWV010005748">
    <property type="protein sequence ID" value="CAE6515262.1"/>
    <property type="molecule type" value="Genomic_DNA"/>
</dbReference>
<evidence type="ECO:0000313" key="3">
    <source>
        <dbReference type="Proteomes" id="UP000663831"/>
    </source>
</evidence>
<evidence type="ECO:0000256" key="1">
    <source>
        <dbReference type="ARBA" id="ARBA00023242"/>
    </source>
</evidence>
<keyword evidence="1" id="KW-0539">Nucleus</keyword>
<reference evidence="2" key="1">
    <citation type="submission" date="2021-01" db="EMBL/GenBank/DDBJ databases">
        <authorList>
            <person name="Kaushik A."/>
        </authorList>
    </citation>
    <scope>NUCLEOTIDE SEQUENCE</scope>
    <source>
        <strain evidence="2">AG3-1AP</strain>
    </source>
</reference>
<sequence length="316" mass="36165">MFGRQGVQCRFKLVQYDSCKGCTALGVECNWTRIQKPQSLPDTSYIRYLESKIRGIEAYLKRTYPRIKTKGDIDDLIEREIGNFQAKSVSVASGTNLSFLPADQVGIDLAESPTLSRFVRGSRLAYFGSLAPVSDENVVWQTKSANLYEHRYYGHSSTCVLSRDAIFFRHDYHSDRQPSSSLPSGDCLRAKFWTPTAIEMKRLQQPYELWETEHTLLELPPDDLMPILLNSYFDNTFIPVVHRQLFEKQLREAYLWILPDTLAPDRKPLSSSFINMWAGYYELLISINRPFISKTSELAASSLAICREAAKAFAKM</sequence>
<gene>
    <name evidence="2" type="ORF">RDB_LOCUS136162</name>
</gene>
<dbReference type="Proteomes" id="UP000663831">
    <property type="component" value="Unassembled WGS sequence"/>
</dbReference>
<dbReference type="InterPro" id="IPR050987">
    <property type="entry name" value="AtrR-like"/>
</dbReference>
<dbReference type="PANTHER" id="PTHR46910">
    <property type="entry name" value="TRANSCRIPTION FACTOR PDR1"/>
    <property type="match status" value="1"/>
</dbReference>